<dbReference type="AlphaFoldDB" id="A0A2V5HNE5"/>
<protein>
    <submittedName>
        <fullName evidence="1">Uncharacterized protein</fullName>
    </submittedName>
</protein>
<accession>A0A2V5HNE5</accession>
<dbReference type="Proteomes" id="UP000248817">
    <property type="component" value="Unassembled WGS sequence"/>
</dbReference>
<proteinExistence type="predicted"/>
<organism evidence="1 2">
    <name type="scientific">Aspergillus indologenus CBS 114.80</name>
    <dbReference type="NCBI Taxonomy" id="1450541"/>
    <lineage>
        <taxon>Eukaryota</taxon>
        <taxon>Fungi</taxon>
        <taxon>Dikarya</taxon>
        <taxon>Ascomycota</taxon>
        <taxon>Pezizomycotina</taxon>
        <taxon>Eurotiomycetes</taxon>
        <taxon>Eurotiomycetidae</taxon>
        <taxon>Eurotiales</taxon>
        <taxon>Aspergillaceae</taxon>
        <taxon>Aspergillus</taxon>
        <taxon>Aspergillus subgen. Circumdati</taxon>
    </lineage>
</organism>
<dbReference type="EMBL" id="KZ825616">
    <property type="protein sequence ID" value="PYI25998.1"/>
    <property type="molecule type" value="Genomic_DNA"/>
</dbReference>
<gene>
    <name evidence="1" type="ORF">BP00DRAFT_499087</name>
</gene>
<keyword evidence="2" id="KW-1185">Reference proteome</keyword>
<name>A0A2V5HNE5_9EURO</name>
<sequence length="184" mass="21608">MSSTSQIREKIFEKSEAQRLVIKVHTDHLDSCDYRLSAGKIIDELFPSWQSDSRILFLAIEIRGDRTYMVVDIYNSNYNFDTAHKTRTVLPVSVVWQHRRRGWFIVKWPQEDEPLATKITELHNLNGFNSSTPFLADYNQRVTYERPRDCFPRQHRQAPSPLDKSVLNCFCILQPHKLLPVFLA</sequence>
<reference evidence="1 2" key="1">
    <citation type="submission" date="2018-02" db="EMBL/GenBank/DDBJ databases">
        <title>The genomes of Aspergillus section Nigri reveals drivers in fungal speciation.</title>
        <authorList>
            <consortium name="DOE Joint Genome Institute"/>
            <person name="Vesth T.C."/>
            <person name="Nybo J."/>
            <person name="Theobald S."/>
            <person name="Brandl J."/>
            <person name="Frisvad J.C."/>
            <person name="Nielsen K.F."/>
            <person name="Lyhne E.K."/>
            <person name="Kogle M.E."/>
            <person name="Kuo A."/>
            <person name="Riley R."/>
            <person name="Clum A."/>
            <person name="Nolan M."/>
            <person name="Lipzen A."/>
            <person name="Salamov A."/>
            <person name="Henrissat B."/>
            <person name="Wiebenga A."/>
            <person name="De vries R.P."/>
            <person name="Grigoriev I.V."/>
            <person name="Mortensen U.H."/>
            <person name="Andersen M.R."/>
            <person name="Baker S.E."/>
        </authorList>
    </citation>
    <scope>NUCLEOTIDE SEQUENCE [LARGE SCALE GENOMIC DNA]</scope>
    <source>
        <strain evidence="1 2">CBS 114.80</strain>
    </source>
</reference>
<evidence type="ECO:0000313" key="2">
    <source>
        <dbReference type="Proteomes" id="UP000248817"/>
    </source>
</evidence>
<evidence type="ECO:0000313" key="1">
    <source>
        <dbReference type="EMBL" id="PYI25998.1"/>
    </source>
</evidence>